<feature type="compositionally biased region" description="Low complexity" evidence="2">
    <location>
        <begin position="638"/>
        <end position="660"/>
    </location>
</feature>
<sequence length="750" mass="79907">MKPNSALLQASRAEQRRLRLLEAEEELAAEEAEALTITEEQRQTLLRPFAAVKAEFADLDGLRWTQTALRRRQTSHHNPTPNPTHNPANQAINNTTFAVLTNADLASFAPGDTIRIPPLPSRNRPRFPSPLIRGTTSLPDTQPTTDPHSNPHRHPPPNNHRDGTRQRSPIKGLFSTPSTPLTTVTTADADYEYTEADATPRPSYLPDLDPYTDDGLNPPLPPGLTSASLAPTPNPEGWSNMDTIRAPRSGSAPLLESAAPTIGGRGYDVLEDAPPQGRLRSPTQMYYSQAAIMGSSLAHTTSTITSTSTSTSTSASAFKSKLKSSQSKSSTPLHRSSSTSELTIRGSNPFSSSSSSKNQPTPAYTRAADLLSSPLPLYPGLTSGSGASGSGPSSAQANAHANGIGIGIGSAIRRSTSEIRTLPRRRTSSSSSSSSSSTKDSHPKPSRTAPSPPVHTQEQENEDEDEDEETDDERPVSISSSSLLDPPAVRHSPRRTLARSVSVAEFLISSSSSSSSSMIASSFSTASKVHAHTSPRAQLASLLVHTGTPSPSPCPSSFAPSSDPHHQNHHQHPHHRAQSASSTSSSSANDAHMHRSSHSHGDERPKGLRGWLEGDVGVVVEVPIPIGVVPNGTVNGASSSSSSSQPPSQSSSHPKSTSSKSNDKNTKHQRKAKPTKYPHLREWIADVSISSNSSVESPFVVDVDNIHGEEGDGDEDEGWDAGDTPRVSPVEGGVASLRRWEERWFRGVVG</sequence>
<feature type="compositionally biased region" description="Acidic residues" evidence="2">
    <location>
        <begin position="711"/>
        <end position="720"/>
    </location>
</feature>
<name>A0A9P5YRI0_9AGAR</name>
<feature type="compositionally biased region" description="Low complexity" evidence="2">
    <location>
        <begin position="76"/>
        <end position="87"/>
    </location>
</feature>
<dbReference type="OrthoDB" id="2757916at2759"/>
<feature type="compositionally biased region" description="Polar residues" evidence="2">
    <location>
        <begin position="134"/>
        <end position="146"/>
    </location>
</feature>
<feature type="region of interest" description="Disordered" evidence="2">
    <location>
        <begin position="417"/>
        <end position="497"/>
    </location>
</feature>
<feature type="coiled-coil region" evidence="1">
    <location>
        <begin position="10"/>
        <end position="41"/>
    </location>
</feature>
<gene>
    <name evidence="3" type="ORF">BDN70DRAFT_936881</name>
</gene>
<feature type="compositionally biased region" description="Low complexity" evidence="2">
    <location>
        <begin position="175"/>
        <end position="188"/>
    </location>
</feature>
<evidence type="ECO:0000313" key="4">
    <source>
        <dbReference type="Proteomes" id="UP000807469"/>
    </source>
</evidence>
<protein>
    <submittedName>
        <fullName evidence="3">Uncharacterized protein</fullName>
    </submittedName>
</protein>
<feature type="region of interest" description="Disordered" evidence="2">
    <location>
        <begin position="321"/>
        <end position="363"/>
    </location>
</feature>
<organism evidence="3 4">
    <name type="scientific">Pholiota conissans</name>
    <dbReference type="NCBI Taxonomy" id="109636"/>
    <lineage>
        <taxon>Eukaryota</taxon>
        <taxon>Fungi</taxon>
        <taxon>Dikarya</taxon>
        <taxon>Basidiomycota</taxon>
        <taxon>Agaricomycotina</taxon>
        <taxon>Agaricomycetes</taxon>
        <taxon>Agaricomycetidae</taxon>
        <taxon>Agaricales</taxon>
        <taxon>Agaricineae</taxon>
        <taxon>Strophariaceae</taxon>
        <taxon>Pholiota</taxon>
    </lineage>
</organism>
<feature type="region of interest" description="Disordered" evidence="2">
    <location>
        <begin position="113"/>
        <end position="232"/>
    </location>
</feature>
<reference evidence="3" key="1">
    <citation type="submission" date="2020-11" db="EMBL/GenBank/DDBJ databases">
        <authorList>
            <consortium name="DOE Joint Genome Institute"/>
            <person name="Ahrendt S."/>
            <person name="Riley R."/>
            <person name="Andreopoulos W."/>
            <person name="Labutti K."/>
            <person name="Pangilinan J."/>
            <person name="Ruiz-Duenas F.J."/>
            <person name="Barrasa J.M."/>
            <person name="Sanchez-Garcia M."/>
            <person name="Camarero S."/>
            <person name="Miyauchi S."/>
            <person name="Serrano A."/>
            <person name="Linde D."/>
            <person name="Babiker R."/>
            <person name="Drula E."/>
            <person name="Ayuso-Fernandez I."/>
            <person name="Pacheco R."/>
            <person name="Padilla G."/>
            <person name="Ferreira P."/>
            <person name="Barriuso J."/>
            <person name="Kellner H."/>
            <person name="Castanera R."/>
            <person name="Alfaro M."/>
            <person name="Ramirez L."/>
            <person name="Pisabarro A.G."/>
            <person name="Kuo A."/>
            <person name="Tritt A."/>
            <person name="Lipzen A."/>
            <person name="He G."/>
            <person name="Yan M."/>
            <person name="Ng V."/>
            <person name="Cullen D."/>
            <person name="Martin F."/>
            <person name="Rosso M.-N."/>
            <person name="Henrissat B."/>
            <person name="Hibbett D."/>
            <person name="Martinez A.T."/>
            <person name="Grigoriev I.V."/>
        </authorList>
    </citation>
    <scope>NUCLEOTIDE SEQUENCE</scope>
    <source>
        <strain evidence="3">CIRM-BRFM 674</strain>
    </source>
</reference>
<keyword evidence="4" id="KW-1185">Reference proteome</keyword>
<evidence type="ECO:0000256" key="2">
    <source>
        <dbReference type="SAM" id="MobiDB-lite"/>
    </source>
</evidence>
<feature type="region of interest" description="Disordered" evidence="2">
    <location>
        <begin position="70"/>
        <end position="90"/>
    </location>
</feature>
<feature type="compositionally biased region" description="Acidic residues" evidence="2">
    <location>
        <begin position="459"/>
        <end position="472"/>
    </location>
</feature>
<proteinExistence type="predicted"/>
<feature type="compositionally biased region" description="Low complexity" evidence="2">
    <location>
        <begin position="578"/>
        <end position="588"/>
    </location>
</feature>
<comment type="caution">
    <text evidence="3">The sequence shown here is derived from an EMBL/GenBank/DDBJ whole genome shotgun (WGS) entry which is preliminary data.</text>
</comment>
<dbReference type="EMBL" id="MU155394">
    <property type="protein sequence ID" value="KAF9474147.1"/>
    <property type="molecule type" value="Genomic_DNA"/>
</dbReference>
<feature type="compositionally biased region" description="Basic residues" evidence="2">
    <location>
        <begin position="567"/>
        <end position="577"/>
    </location>
</feature>
<feature type="compositionally biased region" description="Basic residues" evidence="2">
    <location>
        <begin position="667"/>
        <end position="678"/>
    </location>
</feature>
<feature type="region of interest" description="Disordered" evidence="2">
    <location>
        <begin position="705"/>
        <end position="731"/>
    </location>
</feature>
<feature type="compositionally biased region" description="Polar residues" evidence="2">
    <location>
        <begin position="341"/>
        <end position="350"/>
    </location>
</feature>
<feature type="region of interest" description="Disordered" evidence="2">
    <location>
        <begin position="633"/>
        <end position="679"/>
    </location>
</feature>
<keyword evidence="1" id="KW-0175">Coiled coil</keyword>
<feature type="region of interest" description="Disordered" evidence="2">
    <location>
        <begin position="540"/>
        <end position="609"/>
    </location>
</feature>
<evidence type="ECO:0000256" key="1">
    <source>
        <dbReference type="SAM" id="Coils"/>
    </source>
</evidence>
<feature type="compositionally biased region" description="Low complexity" evidence="2">
    <location>
        <begin position="428"/>
        <end position="437"/>
    </location>
</feature>
<accession>A0A9P5YRI0</accession>
<dbReference type="Proteomes" id="UP000807469">
    <property type="component" value="Unassembled WGS sequence"/>
</dbReference>
<feature type="compositionally biased region" description="Low complexity" evidence="2">
    <location>
        <begin position="321"/>
        <end position="340"/>
    </location>
</feature>
<evidence type="ECO:0000313" key="3">
    <source>
        <dbReference type="EMBL" id="KAF9474147.1"/>
    </source>
</evidence>
<dbReference type="AlphaFoldDB" id="A0A9P5YRI0"/>